<organism evidence="2">
    <name type="scientific">Neobacillus citreus</name>
    <dbReference type="NCBI Taxonomy" id="2833578"/>
    <lineage>
        <taxon>Bacteria</taxon>
        <taxon>Bacillati</taxon>
        <taxon>Bacillota</taxon>
        <taxon>Bacilli</taxon>
        <taxon>Bacillales</taxon>
        <taxon>Bacillaceae</taxon>
        <taxon>Neobacillus</taxon>
    </lineage>
</organism>
<comment type="caution">
    <text evidence="2">The sequence shown here is derived from an EMBL/GenBank/DDBJ whole genome shotgun (WGS) entry which is preliminary data.</text>
</comment>
<dbReference type="RefSeq" id="WP_213146418.1">
    <property type="nucleotide sequence ID" value="NZ_JAGYPE020000079.1"/>
</dbReference>
<gene>
    <name evidence="3" type="ORF">KHB02_026545</name>
    <name evidence="2" type="ORF">KHB02_35255</name>
</gene>
<dbReference type="PANTHER" id="PTHR35813:SF1">
    <property type="entry name" value="INNER MEMBRANE PROTEIN YBAN"/>
    <property type="match status" value="1"/>
</dbReference>
<proteinExistence type="predicted"/>
<evidence type="ECO:0000256" key="1">
    <source>
        <dbReference type="SAM" id="Phobius"/>
    </source>
</evidence>
<dbReference type="Proteomes" id="UP000677265">
    <property type="component" value="Unassembled WGS sequence"/>
</dbReference>
<protein>
    <submittedName>
        <fullName evidence="2">YbaN family protein</fullName>
    </submittedName>
</protein>
<dbReference type="EMBL" id="JAGYPE020000079">
    <property type="protein sequence ID" value="MCH6269093.1"/>
    <property type="molecule type" value="Genomic_DNA"/>
</dbReference>
<keyword evidence="1" id="KW-1133">Transmembrane helix</keyword>
<dbReference type="InterPro" id="IPR007401">
    <property type="entry name" value="DUF454"/>
</dbReference>
<keyword evidence="1" id="KW-0472">Membrane</keyword>
<dbReference type="PIRSF" id="PIRSF016789">
    <property type="entry name" value="DUF454"/>
    <property type="match status" value="1"/>
</dbReference>
<evidence type="ECO:0000313" key="4">
    <source>
        <dbReference type="Proteomes" id="UP000677265"/>
    </source>
</evidence>
<reference evidence="2" key="1">
    <citation type="submission" date="2021-05" db="EMBL/GenBank/DDBJ databases">
        <title>Novel Bacillus species.</title>
        <authorList>
            <person name="Liu G."/>
        </authorList>
    </citation>
    <scope>NUCLEOTIDE SEQUENCE</scope>
    <source>
        <strain evidence="2 4">FJAT-50051</strain>
    </source>
</reference>
<name>A0A942T7S5_9BACI</name>
<dbReference type="PANTHER" id="PTHR35813">
    <property type="entry name" value="INNER MEMBRANE PROTEIN YBAN"/>
    <property type="match status" value="1"/>
</dbReference>
<evidence type="ECO:0000313" key="3">
    <source>
        <dbReference type="EMBL" id="MCH6269093.1"/>
    </source>
</evidence>
<sequence>MISQNRIVKFIFIVIGFISLGLGIIGIVLPVVPTTPLLLLASFCFMKGSARFERWFKGTNLYKRHLESFVQERSMTLKQKLSILLFADAMIAIPFFLHPSYIVKSVLLLIVIYKYYYFIFKIKTVRSD</sequence>
<dbReference type="EMBL" id="JAGYPE010000007">
    <property type="protein sequence ID" value="MBS4186626.1"/>
    <property type="molecule type" value="Genomic_DNA"/>
</dbReference>
<dbReference type="GO" id="GO:0005886">
    <property type="term" value="C:plasma membrane"/>
    <property type="evidence" value="ECO:0007669"/>
    <property type="project" value="TreeGrafter"/>
</dbReference>
<dbReference type="AlphaFoldDB" id="A0A942T7S5"/>
<keyword evidence="1" id="KW-0812">Transmembrane</keyword>
<dbReference type="Pfam" id="PF04304">
    <property type="entry name" value="DUF454"/>
    <property type="match status" value="1"/>
</dbReference>
<evidence type="ECO:0000313" key="2">
    <source>
        <dbReference type="EMBL" id="MBS4186626.1"/>
    </source>
</evidence>
<accession>A0A942T7S5</accession>
<keyword evidence="4" id="KW-1185">Reference proteome</keyword>
<feature type="transmembrane region" description="Helical" evidence="1">
    <location>
        <begin position="7"/>
        <end position="31"/>
    </location>
</feature>
<feature type="transmembrane region" description="Helical" evidence="1">
    <location>
        <begin position="102"/>
        <end position="120"/>
    </location>
</feature>